<feature type="domain" description="Mycothiol-dependent maleylpyruvate isomerase metal-binding" evidence="1">
    <location>
        <begin position="13"/>
        <end position="102"/>
    </location>
</feature>
<accession>A0ABQ3HF31</accession>
<keyword evidence="3" id="KW-1185">Reference proteome</keyword>
<dbReference type="InterPro" id="IPR024344">
    <property type="entry name" value="MDMPI_metal-binding"/>
</dbReference>
<comment type="caution">
    <text evidence="2">The sequence shown here is derived from an EMBL/GenBank/DDBJ whole genome shotgun (WGS) entry which is preliminary data.</text>
</comment>
<dbReference type="RefSeq" id="WP_191278032.1">
    <property type="nucleotide sequence ID" value="NZ_BNAD01000001.1"/>
</dbReference>
<dbReference type="Gene3D" id="1.20.120.450">
    <property type="entry name" value="dinb family like domain"/>
    <property type="match status" value="1"/>
</dbReference>
<organism evidence="2 3">
    <name type="scientific">Nocardioides flavus</name>
    <name type="common">ex Wang et al. 2016</name>
    <dbReference type="NCBI Taxonomy" id="2058780"/>
    <lineage>
        <taxon>Bacteria</taxon>
        <taxon>Bacillati</taxon>
        <taxon>Actinomycetota</taxon>
        <taxon>Actinomycetes</taxon>
        <taxon>Propionibacteriales</taxon>
        <taxon>Nocardioidaceae</taxon>
        <taxon>Nocardioides</taxon>
    </lineage>
</organism>
<dbReference type="InterPro" id="IPR034660">
    <property type="entry name" value="DinB/YfiT-like"/>
</dbReference>
<dbReference type="InterPro" id="IPR017520">
    <property type="entry name" value="CHP03086"/>
</dbReference>
<dbReference type="Proteomes" id="UP000597341">
    <property type="component" value="Unassembled WGS sequence"/>
</dbReference>
<dbReference type="Pfam" id="PF11716">
    <property type="entry name" value="MDMPI_N"/>
    <property type="match status" value="1"/>
</dbReference>
<protein>
    <recommendedName>
        <fullName evidence="1">Mycothiol-dependent maleylpyruvate isomerase metal-binding domain-containing protein</fullName>
    </recommendedName>
</protein>
<dbReference type="EMBL" id="BNAD01000001">
    <property type="protein sequence ID" value="GHE16198.1"/>
    <property type="molecule type" value="Genomic_DNA"/>
</dbReference>
<sequence length="178" mass="19465">MTSPHQPVVVLSRALDQAGDALDTVHADDLDKPTTCRGWTVRELADHLAAAPQHFLQMARGEEVDWAAGTGVEPDVLAAHFRTRADDLIHHWHGQPDNRVAQADWQTAELGVHTWELLRATGDPMPLDDEVAERGLAFLQQGLTEDNRGDAFAPAVPVPDDASAYERLVAFAGRDPRA</sequence>
<evidence type="ECO:0000313" key="2">
    <source>
        <dbReference type="EMBL" id="GHE16198.1"/>
    </source>
</evidence>
<evidence type="ECO:0000313" key="3">
    <source>
        <dbReference type="Proteomes" id="UP000597341"/>
    </source>
</evidence>
<name>A0ABQ3HF31_9ACTN</name>
<evidence type="ECO:0000259" key="1">
    <source>
        <dbReference type="Pfam" id="PF11716"/>
    </source>
</evidence>
<gene>
    <name evidence="2" type="ORF">GCM10011376_08080</name>
</gene>
<dbReference type="NCBIfam" id="TIGR03086">
    <property type="entry name" value="TIGR03086 family metal-binding protein"/>
    <property type="match status" value="1"/>
</dbReference>
<reference evidence="3" key="1">
    <citation type="journal article" date="2019" name="Int. J. Syst. Evol. Microbiol.">
        <title>The Global Catalogue of Microorganisms (GCM) 10K type strain sequencing project: providing services to taxonomists for standard genome sequencing and annotation.</title>
        <authorList>
            <consortium name="The Broad Institute Genomics Platform"/>
            <consortium name="The Broad Institute Genome Sequencing Center for Infectious Disease"/>
            <person name="Wu L."/>
            <person name="Ma J."/>
        </authorList>
    </citation>
    <scope>NUCLEOTIDE SEQUENCE [LARGE SCALE GENOMIC DNA]</scope>
    <source>
        <strain evidence="3">CGMCC 1.12791</strain>
    </source>
</reference>
<dbReference type="NCBIfam" id="TIGR03083">
    <property type="entry name" value="maleylpyruvate isomerase family mycothiol-dependent enzyme"/>
    <property type="match status" value="1"/>
</dbReference>
<proteinExistence type="predicted"/>
<dbReference type="InterPro" id="IPR017517">
    <property type="entry name" value="Maleyloyr_isom"/>
</dbReference>
<dbReference type="SUPFAM" id="SSF109854">
    <property type="entry name" value="DinB/YfiT-like putative metalloenzymes"/>
    <property type="match status" value="1"/>
</dbReference>